<dbReference type="Proteomes" id="UP000318833">
    <property type="component" value="Unassembled WGS sequence"/>
</dbReference>
<evidence type="ECO:0000313" key="2">
    <source>
        <dbReference type="Proteomes" id="UP000318833"/>
    </source>
</evidence>
<dbReference type="InterPro" id="IPR014825">
    <property type="entry name" value="DNA_alkylation"/>
</dbReference>
<dbReference type="RefSeq" id="WP_143916623.1">
    <property type="nucleotide sequence ID" value="NZ_CANLFO010000020.1"/>
</dbReference>
<dbReference type="Pfam" id="PF08713">
    <property type="entry name" value="DNA_alkylation"/>
    <property type="match status" value="1"/>
</dbReference>
<dbReference type="PANTHER" id="PTHR34070">
    <property type="entry name" value="ARMADILLO-TYPE FOLD"/>
    <property type="match status" value="1"/>
</dbReference>
<organism evidence="1 2">
    <name type="scientific">Aquimarina algiphila</name>
    <dbReference type="NCBI Taxonomy" id="2047982"/>
    <lineage>
        <taxon>Bacteria</taxon>
        <taxon>Pseudomonadati</taxon>
        <taxon>Bacteroidota</taxon>
        <taxon>Flavobacteriia</taxon>
        <taxon>Flavobacteriales</taxon>
        <taxon>Flavobacteriaceae</taxon>
        <taxon>Aquimarina</taxon>
    </lineage>
</organism>
<accession>A0A554VKE1</accession>
<dbReference type="PANTHER" id="PTHR34070:SF1">
    <property type="entry name" value="DNA ALKYLATION REPAIR PROTEIN"/>
    <property type="match status" value="1"/>
</dbReference>
<keyword evidence="2" id="KW-1185">Reference proteome</keyword>
<name>A0A554VKE1_9FLAO</name>
<gene>
    <name evidence="1" type="ORF">FOF46_12080</name>
</gene>
<dbReference type="InterPro" id="IPR016024">
    <property type="entry name" value="ARM-type_fold"/>
</dbReference>
<dbReference type="OrthoDB" id="1424326at2"/>
<reference evidence="1 2" key="1">
    <citation type="submission" date="2019-07" db="EMBL/GenBank/DDBJ databases">
        <title>The draft genome sequence of Aquimarina algiphila M91.</title>
        <authorList>
            <person name="Meng X."/>
        </authorList>
    </citation>
    <scope>NUCLEOTIDE SEQUENCE [LARGE SCALE GENOMIC DNA]</scope>
    <source>
        <strain evidence="1 2">M91</strain>
    </source>
</reference>
<sequence>MRVITKKSEIKELLQKCLLEYHSDGLTQCISKLNTLILSNKVKFPLLEYCAEEFYKEVPQNKQLSFCDKIQSLKTEGGNVILGIMLQKRLQENFTESISKATAYIADADIWYVCDIIGERVFGFALLHQPKSTISQIKKLSSHESNWVIRSLGAGIHYAIKKGLDKKNVKTVFTLLLSMANTKDKEIRQGVGWAAKTTAKFHPDIIKFYRHEIDNPNQVAHWFRTKISIGLNRNNYAKRN</sequence>
<dbReference type="SUPFAM" id="SSF48371">
    <property type="entry name" value="ARM repeat"/>
    <property type="match status" value="1"/>
</dbReference>
<evidence type="ECO:0000313" key="1">
    <source>
        <dbReference type="EMBL" id="TSE08503.1"/>
    </source>
</evidence>
<dbReference type="AlphaFoldDB" id="A0A554VKE1"/>
<protein>
    <submittedName>
        <fullName evidence="1">DNA alkylation repair protein</fullName>
    </submittedName>
</protein>
<dbReference type="Gene3D" id="1.25.10.90">
    <property type="match status" value="1"/>
</dbReference>
<proteinExistence type="predicted"/>
<dbReference type="EMBL" id="VLNR01000022">
    <property type="protein sequence ID" value="TSE08503.1"/>
    <property type="molecule type" value="Genomic_DNA"/>
</dbReference>
<comment type="caution">
    <text evidence="1">The sequence shown here is derived from an EMBL/GenBank/DDBJ whole genome shotgun (WGS) entry which is preliminary data.</text>
</comment>